<evidence type="ECO:0000256" key="2">
    <source>
        <dbReference type="ARBA" id="ARBA00005241"/>
    </source>
</evidence>
<feature type="transmembrane region" description="Helical" evidence="6">
    <location>
        <begin position="63"/>
        <end position="84"/>
    </location>
</feature>
<dbReference type="EnsemblMetazoa" id="ISCW007411-RA">
    <property type="protein sequence ID" value="ISCW007411-PA"/>
    <property type="gene ID" value="ISCW007411"/>
</dbReference>
<keyword evidence="5 6" id="KW-0472">Membrane</keyword>
<protein>
    <submittedName>
        <fullName evidence="8 9">Maltose permease, putative</fullName>
    </submittedName>
</protein>
<dbReference type="Pfam" id="PF12832">
    <property type="entry name" value="MFS_1_like"/>
    <property type="match status" value="1"/>
</dbReference>
<feature type="transmembrane region" description="Helical" evidence="6">
    <location>
        <begin position="133"/>
        <end position="160"/>
    </location>
</feature>
<dbReference type="EMBL" id="DS809554">
    <property type="protein sequence ID" value="EEC11012.1"/>
    <property type="molecule type" value="Genomic_DNA"/>
</dbReference>
<dbReference type="InterPro" id="IPR051717">
    <property type="entry name" value="MFS_MFSD6"/>
</dbReference>
<dbReference type="SUPFAM" id="SSF103473">
    <property type="entry name" value="MFS general substrate transporter"/>
    <property type="match status" value="1"/>
</dbReference>
<accession>B7PWP0</accession>
<dbReference type="VEuPathDB" id="VectorBase:ISCI007411"/>
<dbReference type="InterPro" id="IPR024989">
    <property type="entry name" value="MFS_assoc_dom"/>
</dbReference>
<reference evidence="9" key="2">
    <citation type="submission" date="2020-05" db="UniProtKB">
        <authorList>
            <consortium name="EnsemblMetazoa"/>
        </authorList>
    </citation>
    <scope>IDENTIFICATION</scope>
    <source>
        <strain evidence="9">wikel</strain>
    </source>
</reference>
<evidence type="ECO:0000256" key="3">
    <source>
        <dbReference type="ARBA" id="ARBA00022692"/>
    </source>
</evidence>
<dbReference type="AlphaFoldDB" id="B7PWP0"/>
<dbReference type="GO" id="GO:0016020">
    <property type="term" value="C:membrane"/>
    <property type="evidence" value="ECO:0000318"/>
    <property type="project" value="GO_Central"/>
</dbReference>
<evidence type="ECO:0000313" key="8">
    <source>
        <dbReference type="EMBL" id="EEC11012.1"/>
    </source>
</evidence>
<keyword evidence="4 6" id="KW-1133">Transmembrane helix</keyword>
<feature type="transmembrane region" description="Helical" evidence="6">
    <location>
        <begin position="104"/>
        <end position="121"/>
    </location>
</feature>
<feature type="transmembrane region" description="Helical" evidence="6">
    <location>
        <begin position="297"/>
        <end position="315"/>
    </location>
</feature>
<evidence type="ECO:0000313" key="10">
    <source>
        <dbReference type="Proteomes" id="UP000001555"/>
    </source>
</evidence>
<evidence type="ECO:0000256" key="6">
    <source>
        <dbReference type="SAM" id="Phobius"/>
    </source>
</evidence>
<dbReference type="PANTHER" id="PTHR16172">
    <property type="entry name" value="MAJOR FACILITATOR SUPERFAMILY DOMAIN-CONTAINING PROTEIN 6-LIKE"/>
    <property type="match status" value="1"/>
</dbReference>
<dbReference type="EMBL" id="ABJB010735870">
    <property type="status" value="NOT_ANNOTATED_CDS"/>
    <property type="molecule type" value="Genomic_DNA"/>
</dbReference>
<dbReference type="PaxDb" id="6945-B7PWP0"/>
<evidence type="ECO:0000256" key="5">
    <source>
        <dbReference type="ARBA" id="ARBA00023136"/>
    </source>
</evidence>
<keyword evidence="10" id="KW-1185">Reference proteome</keyword>
<dbReference type="InterPro" id="IPR036259">
    <property type="entry name" value="MFS_trans_sf"/>
</dbReference>
<dbReference type="Proteomes" id="UP000001555">
    <property type="component" value="Unassembled WGS sequence"/>
</dbReference>
<evidence type="ECO:0000256" key="1">
    <source>
        <dbReference type="ARBA" id="ARBA00004141"/>
    </source>
</evidence>
<evidence type="ECO:0000313" key="9">
    <source>
        <dbReference type="EnsemblMetazoa" id="ISCW007411-PA"/>
    </source>
</evidence>
<dbReference type="InParanoid" id="B7PWP0"/>
<dbReference type="HOGENOM" id="CLU_013133_0_2_1"/>
<proteinExistence type="inferred from homology"/>
<gene>
    <name evidence="8" type="ORF">IscW_ISCW007411</name>
</gene>
<comment type="similarity">
    <text evidence="2">Belongs to the major facilitator superfamily. MFSD6 family.</text>
</comment>
<dbReference type="VEuPathDB" id="VectorBase:ISCW007411"/>
<dbReference type="PANTHER" id="PTHR16172:SF30">
    <property type="entry name" value="SUGAR BABY, ISOFORM C"/>
    <property type="match status" value="1"/>
</dbReference>
<comment type="subcellular location">
    <subcellularLocation>
        <location evidence="1">Membrane</location>
        <topology evidence="1">Multi-pass membrane protein</topology>
    </subcellularLocation>
</comment>
<feature type="domain" description="Major facilitator superfamily associated" evidence="7">
    <location>
        <begin position="62"/>
        <end position="312"/>
    </location>
</feature>
<evidence type="ECO:0000259" key="7">
    <source>
        <dbReference type="Pfam" id="PF12832"/>
    </source>
</evidence>
<evidence type="ECO:0000256" key="4">
    <source>
        <dbReference type="ARBA" id="ARBA00022989"/>
    </source>
</evidence>
<name>B7PWP0_IXOSC</name>
<keyword evidence="3 6" id="KW-0812">Transmembrane</keyword>
<reference evidence="8 10" key="1">
    <citation type="submission" date="2008-03" db="EMBL/GenBank/DDBJ databases">
        <title>Annotation of Ixodes scapularis.</title>
        <authorList>
            <consortium name="Ixodes scapularis Genome Project Consortium"/>
            <person name="Caler E."/>
            <person name="Hannick L.I."/>
            <person name="Bidwell S."/>
            <person name="Joardar V."/>
            <person name="Thiagarajan M."/>
            <person name="Amedeo P."/>
            <person name="Galinsky K.J."/>
            <person name="Schobel S."/>
            <person name="Inman J."/>
            <person name="Hostetler J."/>
            <person name="Miller J."/>
            <person name="Hammond M."/>
            <person name="Megy K."/>
            <person name="Lawson D."/>
            <person name="Kodira C."/>
            <person name="Sutton G."/>
            <person name="Meyer J."/>
            <person name="Hill C.A."/>
            <person name="Birren B."/>
            <person name="Nene V."/>
            <person name="Collins F."/>
            <person name="Alarcon-Chaidez F."/>
            <person name="Wikel S."/>
            <person name="Strausberg R."/>
        </authorList>
    </citation>
    <scope>NUCLEOTIDE SEQUENCE [LARGE SCALE GENOMIC DNA]</scope>
    <source>
        <strain evidence="10">Wikel</strain>
        <strain evidence="8">Wikel colony</strain>
    </source>
</reference>
<dbReference type="Gene3D" id="1.20.1250.20">
    <property type="entry name" value="MFS general substrate transporter like domains"/>
    <property type="match status" value="1"/>
</dbReference>
<feature type="transmembrane region" description="Helical" evidence="6">
    <location>
        <begin position="213"/>
        <end position="230"/>
    </location>
</feature>
<organism>
    <name type="scientific">Ixodes scapularis</name>
    <name type="common">Black-legged tick</name>
    <name type="synonym">Deer tick</name>
    <dbReference type="NCBI Taxonomy" id="6945"/>
    <lineage>
        <taxon>Eukaryota</taxon>
        <taxon>Metazoa</taxon>
        <taxon>Ecdysozoa</taxon>
        <taxon>Arthropoda</taxon>
        <taxon>Chelicerata</taxon>
        <taxon>Arachnida</taxon>
        <taxon>Acari</taxon>
        <taxon>Parasitiformes</taxon>
        <taxon>Ixodida</taxon>
        <taxon>Ixodoidea</taxon>
        <taxon>Ixodidae</taxon>
        <taxon>Ixodinae</taxon>
        <taxon>Ixodes</taxon>
    </lineage>
</organism>
<dbReference type="OrthoDB" id="10029266at2759"/>
<dbReference type="VEuPathDB" id="VectorBase:ISCP_008678"/>
<feature type="transmembrane region" description="Helical" evidence="6">
    <location>
        <begin position="267"/>
        <end position="291"/>
    </location>
</feature>
<sequence>MWNISCWRSLPDATSSDIQMEFVLGNNATDICKIMLNRTAGENEESCELNCSCQERSPRLLAFYLYVVFVVIASVLHVTVSVISDAVTCEFLGDNAKSFGQQRLWGAISYGLCSALLGFVIDEANKLTKGRSGYFPCFILFSVFLLLDMSLLCCIPRWTMEKVTATFFRDVRAVFSRLDVTVFVPWACLLGTLFIITQSYTTWFLEDMEASKLIIGLYTFVSTLVELPLLFFSEPILKRTGCFSACSLSFASYAVSYVGCTFVRNPWFMLLTAIPNGAAFLLAVSSITVFAKEAAPSGTTASVMCILSALGFNGIGKLPM</sequence>
<feature type="transmembrane region" description="Helical" evidence="6">
    <location>
        <begin position="180"/>
        <end position="201"/>
    </location>
</feature>